<sequence length="163" mass="17576">MKKFIGLVLVLSLLIVISFANQTTVSSNIPVNVTVLKHVVLELPTDASFDLTYDPEHTSDVSSDSVDFTVKSNYNYSITAEYNLPAGATPPSEINITDYYTITLDNNTGNAGVNNHTVTFAVDYSKMETDAETLSGKSDVWTYVEASSEAYAAGTVTLTVTAD</sequence>
<keyword evidence="1" id="KW-0732">Signal</keyword>
<dbReference type="InParanoid" id="A0A7G1G2Z3"/>
<feature type="chain" id="PRO_5028844966" evidence="1">
    <location>
        <begin position="21"/>
        <end position="163"/>
    </location>
</feature>
<dbReference type="KEGG" id="ocy:OSSY52_09310"/>
<name>A0A7G1G2Z3_9BACT</name>
<reference evidence="2 3" key="1">
    <citation type="submission" date="2018-06" db="EMBL/GenBank/DDBJ databases">
        <title>Genome sequencing of Oceanotoga sp. sy52.</title>
        <authorList>
            <person name="Mori K."/>
        </authorList>
    </citation>
    <scope>NUCLEOTIDE SEQUENCE [LARGE SCALE GENOMIC DNA]</scope>
    <source>
        <strain evidence="3">sy52</strain>
    </source>
</reference>
<proteinExistence type="predicted"/>
<protein>
    <submittedName>
        <fullName evidence="2">Uncharacterized protein</fullName>
    </submittedName>
</protein>
<evidence type="ECO:0000313" key="3">
    <source>
        <dbReference type="Proteomes" id="UP000516361"/>
    </source>
</evidence>
<accession>A0A7G1G2Z3</accession>
<dbReference type="EMBL" id="AP018712">
    <property type="protein sequence ID" value="BBE30790.1"/>
    <property type="molecule type" value="Genomic_DNA"/>
</dbReference>
<evidence type="ECO:0000313" key="2">
    <source>
        <dbReference type="EMBL" id="BBE30790.1"/>
    </source>
</evidence>
<evidence type="ECO:0000256" key="1">
    <source>
        <dbReference type="SAM" id="SignalP"/>
    </source>
</evidence>
<gene>
    <name evidence="2" type="ORF">OSSY52_09310</name>
</gene>
<feature type="signal peptide" evidence="1">
    <location>
        <begin position="1"/>
        <end position="20"/>
    </location>
</feature>
<dbReference type="Proteomes" id="UP000516361">
    <property type="component" value="Chromosome"/>
</dbReference>
<keyword evidence="3" id="KW-1185">Reference proteome</keyword>
<dbReference type="RefSeq" id="WP_190615859.1">
    <property type="nucleotide sequence ID" value="NZ_AP018712.1"/>
</dbReference>
<dbReference type="AlphaFoldDB" id="A0A7G1G2Z3"/>
<organism evidence="2 3">
    <name type="scientific">Tepiditoga spiralis</name>
    <dbReference type="NCBI Taxonomy" id="2108365"/>
    <lineage>
        <taxon>Bacteria</taxon>
        <taxon>Thermotogati</taxon>
        <taxon>Thermotogota</taxon>
        <taxon>Thermotogae</taxon>
        <taxon>Petrotogales</taxon>
        <taxon>Petrotogaceae</taxon>
        <taxon>Tepiditoga</taxon>
    </lineage>
</organism>